<evidence type="ECO:0000256" key="1">
    <source>
        <dbReference type="ARBA" id="ARBA00022448"/>
    </source>
</evidence>
<gene>
    <name evidence="5" type="ORF">SAMN05216537_102212</name>
</gene>
<dbReference type="SUPFAM" id="SSF52540">
    <property type="entry name" value="P-loop containing nucleoside triphosphate hydrolases"/>
    <property type="match status" value="1"/>
</dbReference>
<dbReference type="GO" id="GO:0005524">
    <property type="term" value="F:ATP binding"/>
    <property type="evidence" value="ECO:0007669"/>
    <property type="project" value="UniProtKB-KW"/>
</dbReference>
<organism evidence="5 6">
    <name type="scientific">Lachnospira multipara</name>
    <dbReference type="NCBI Taxonomy" id="28051"/>
    <lineage>
        <taxon>Bacteria</taxon>
        <taxon>Bacillati</taxon>
        <taxon>Bacillota</taxon>
        <taxon>Clostridia</taxon>
        <taxon>Lachnospirales</taxon>
        <taxon>Lachnospiraceae</taxon>
        <taxon>Lachnospira</taxon>
    </lineage>
</organism>
<keyword evidence="3 5" id="KW-0067">ATP-binding</keyword>
<evidence type="ECO:0000256" key="2">
    <source>
        <dbReference type="ARBA" id="ARBA00022741"/>
    </source>
</evidence>
<dbReference type="PANTHER" id="PTHR42939:SF1">
    <property type="entry name" value="ABC TRANSPORTER ATP-BINDING PROTEIN ALBC-RELATED"/>
    <property type="match status" value="1"/>
</dbReference>
<dbReference type="RefSeq" id="WP_103952244.1">
    <property type="nucleotide sequence ID" value="NZ_FNUL01000002.1"/>
</dbReference>
<dbReference type="Gene3D" id="3.40.50.300">
    <property type="entry name" value="P-loop containing nucleotide triphosphate hydrolases"/>
    <property type="match status" value="1"/>
</dbReference>
<dbReference type="Proteomes" id="UP000236726">
    <property type="component" value="Unassembled WGS sequence"/>
</dbReference>
<accession>A0A1H5SFT0</accession>
<sequence length="220" mass="25421">MLSVNNLYKKYADREVFNTISFSIPQKAIVSLFGKNGQGKTTLLKIISGQIKYEGRITYNGISLENDYNEFIKKVVLINNSDFLYSHLSLMEHISLIKNLADSEVLADELLDELIDILGVSEYKDMYIKNLSLGTKQKMQIITSLLTKPKVILFDEPFVNLDEKSVINLLKFLEEYNEKNNGIIIFSTHSRDEKLQKFSNYKMELLEKDMVRLEAINVYN</sequence>
<reference evidence="5 6" key="1">
    <citation type="submission" date="2016-10" db="EMBL/GenBank/DDBJ databases">
        <authorList>
            <person name="de Groot N.N."/>
        </authorList>
    </citation>
    <scope>NUCLEOTIDE SEQUENCE [LARGE SCALE GENOMIC DNA]</scope>
    <source>
        <strain evidence="5 6">D15d</strain>
    </source>
</reference>
<dbReference type="GO" id="GO:0016887">
    <property type="term" value="F:ATP hydrolysis activity"/>
    <property type="evidence" value="ECO:0007669"/>
    <property type="project" value="InterPro"/>
</dbReference>
<dbReference type="PANTHER" id="PTHR42939">
    <property type="entry name" value="ABC TRANSPORTER ATP-BINDING PROTEIN ALBC-RELATED"/>
    <property type="match status" value="1"/>
</dbReference>
<keyword evidence="2" id="KW-0547">Nucleotide-binding</keyword>
<dbReference type="AlphaFoldDB" id="A0A1H5SFT0"/>
<dbReference type="SMART" id="SM00382">
    <property type="entry name" value="AAA"/>
    <property type="match status" value="1"/>
</dbReference>
<dbReference type="PROSITE" id="PS50893">
    <property type="entry name" value="ABC_TRANSPORTER_2"/>
    <property type="match status" value="1"/>
</dbReference>
<keyword evidence="1" id="KW-0813">Transport</keyword>
<dbReference type="InterPro" id="IPR003439">
    <property type="entry name" value="ABC_transporter-like_ATP-bd"/>
</dbReference>
<dbReference type="Pfam" id="PF00005">
    <property type="entry name" value="ABC_tran"/>
    <property type="match status" value="1"/>
</dbReference>
<dbReference type="EMBL" id="FNUL01000002">
    <property type="protein sequence ID" value="SEF49270.1"/>
    <property type="molecule type" value="Genomic_DNA"/>
</dbReference>
<evidence type="ECO:0000259" key="4">
    <source>
        <dbReference type="PROSITE" id="PS50893"/>
    </source>
</evidence>
<name>A0A1H5SFT0_9FIRM</name>
<dbReference type="InterPro" id="IPR027417">
    <property type="entry name" value="P-loop_NTPase"/>
</dbReference>
<proteinExistence type="predicted"/>
<feature type="domain" description="ABC transporter" evidence="4">
    <location>
        <begin position="2"/>
        <end position="218"/>
    </location>
</feature>
<protein>
    <submittedName>
        <fullName evidence="5">ABC-2 type transport system ATP-binding protein</fullName>
    </submittedName>
</protein>
<dbReference type="CDD" id="cd03230">
    <property type="entry name" value="ABC_DR_subfamily_A"/>
    <property type="match status" value="1"/>
</dbReference>
<dbReference type="InterPro" id="IPR003593">
    <property type="entry name" value="AAA+_ATPase"/>
</dbReference>
<evidence type="ECO:0000313" key="6">
    <source>
        <dbReference type="Proteomes" id="UP000236726"/>
    </source>
</evidence>
<evidence type="ECO:0000313" key="5">
    <source>
        <dbReference type="EMBL" id="SEF49270.1"/>
    </source>
</evidence>
<evidence type="ECO:0000256" key="3">
    <source>
        <dbReference type="ARBA" id="ARBA00022840"/>
    </source>
</evidence>
<keyword evidence="6" id="KW-1185">Reference proteome</keyword>
<dbReference type="InterPro" id="IPR051782">
    <property type="entry name" value="ABC_Transporter_VariousFunc"/>
</dbReference>